<proteinExistence type="predicted"/>
<gene>
    <name evidence="1" type="ORF">UW92_C0011G0005</name>
</gene>
<name>A0A0G1L6Z1_9BACT</name>
<comment type="caution">
    <text evidence="1">The sequence shown here is derived from an EMBL/GenBank/DDBJ whole genome shotgun (WGS) entry which is preliminary data.</text>
</comment>
<evidence type="ECO:0000313" key="1">
    <source>
        <dbReference type="EMBL" id="KKT91503.1"/>
    </source>
</evidence>
<protein>
    <submittedName>
        <fullName evidence="1">Uncharacterized protein</fullName>
    </submittedName>
</protein>
<dbReference type="EMBL" id="LCKF01000011">
    <property type="protein sequence ID" value="KKT91503.1"/>
    <property type="molecule type" value="Genomic_DNA"/>
</dbReference>
<evidence type="ECO:0000313" key="2">
    <source>
        <dbReference type="Proteomes" id="UP000033966"/>
    </source>
</evidence>
<sequence length="96" mass="10722">MAQRGKIGQARHDNKVQQRLDYYKDKGFSVKADLPGRGKPPKIGGRIPDIIATKKKVKIVEEIETAATIDADRKQQLLLKNGAKRIGAKFRVIKAK</sequence>
<reference evidence="1 2" key="1">
    <citation type="journal article" date="2015" name="Nature">
        <title>rRNA introns, odd ribosomes, and small enigmatic genomes across a large radiation of phyla.</title>
        <authorList>
            <person name="Brown C.T."/>
            <person name="Hug L.A."/>
            <person name="Thomas B.C."/>
            <person name="Sharon I."/>
            <person name="Castelle C.J."/>
            <person name="Singh A."/>
            <person name="Wilkins M.J."/>
            <person name="Williams K.H."/>
            <person name="Banfield J.F."/>
        </authorList>
    </citation>
    <scope>NUCLEOTIDE SEQUENCE [LARGE SCALE GENOMIC DNA]</scope>
</reference>
<organism evidence="1 2">
    <name type="scientific">Candidatus Jorgensenbacteria bacterium GW2011_GWA2_45_13</name>
    <dbReference type="NCBI Taxonomy" id="1618662"/>
    <lineage>
        <taxon>Bacteria</taxon>
        <taxon>Candidatus Joergenseniibacteriota</taxon>
    </lineage>
</organism>
<dbReference type="Proteomes" id="UP000033966">
    <property type="component" value="Unassembled WGS sequence"/>
</dbReference>
<dbReference type="AlphaFoldDB" id="A0A0G1L6Z1"/>
<accession>A0A0G1L6Z1</accession>